<proteinExistence type="predicted"/>
<organism evidence="1 2">
    <name type="scientific">Coniophora puteana (strain RWD-64-598)</name>
    <name type="common">Brown rot fungus</name>
    <dbReference type="NCBI Taxonomy" id="741705"/>
    <lineage>
        <taxon>Eukaryota</taxon>
        <taxon>Fungi</taxon>
        <taxon>Dikarya</taxon>
        <taxon>Basidiomycota</taxon>
        <taxon>Agaricomycotina</taxon>
        <taxon>Agaricomycetes</taxon>
        <taxon>Agaricomycetidae</taxon>
        <taxon>Boletales</taxon>
        <taxon>Coniophorineae</taxon>
        <taxon>Coniophoraceae</taxon>
        <taxon>Coniophora</taxon>
    </lineage>
</organism>
<reference evidence="2" key="1">
    <citation type="journal article" date="2012" name="Science">
        <title>The Paleozoic origin of enzymatic lignin decomposition reconstructed from 31 fungal genomes.</title>
        <authorList>
            <person name="Floudas D."/>
            <person name="Binder M."/>
            <person name="Riley R."/>
            <person name="Barry K."/>
            <person name="Blanchette R.A."/>
            <person name="Henrissat B."/>
            <person name="Martinez A.T."/>
            <person name="Otillar R."/>
            <person name="Spatafora J.W."/>
            <person name="Yadav J.S."/>
            <person name="Aerts A."/>
            <person name="Benoit I."/>
            <person name="Boyd A."/>
            <person name="Carlson A."/>
            <person name="Copeland A."/>
            <person name="Coutinho P.M."/>
            <person name="de Vries R.P."/>
            <person name="Ferreira P."/>
            <person name="Findley K."/>
            <person name="Foster B."/>
            <person name="Gaskell J."/>
            <person name="Glotzer D."/>
            <person name="Gorecki P."/>
            <person name="Heitman J."/>
            <person name="Hesse C."/>
            <person name="Hori C."/>
            <person name="Igarashi K."/>
            <person name="Jurgens J.A."/>
            <person name="Kallen N."/>
            <person name="Kersten P."/>
            <person name="Kohler A."/>
            <person name="Kuees U."/>
            <person name="Kumar T.K.A."/>
            <person name="Kuo A."/>
            <person name="LaButti K."/>
            <person name="Larrondo L.F."/>
            <person name="Lindquist E."/>
            <person name="Ling A."/>
            <person name="Lombard V."/>
            <person name="Lucas S."/>
            <person name="Lundell T."/>
            <person name="Martin R."/>
            <person name="McLaughlin D.J."/>
            <person name="Morgenstern I."/>
            <person name="Morin E."/>
            <person name="Murat C."/>
            <person name="Nagy L.G."/>
            <person name="Nolan M."/>
            <person name="Ohm R.A."/>
            <person name="Patyshakuliyeva A."/>
            <person name="Rokas A."/>
            <person name="Ruiz-Duenas F.J."/>
            <person name="Sabat G."/>
            <person name="Salamov A."/>
            <person name="Samejima M."/>
            <person name="Schmutz J."/>
            <person name="Slot J.C."/>
            <person name="St John F."/>
            <person name="Stenlid J."/>
            <person name="Sun H."/>
            <person name="Sun S."/>
            <person name="Syed K."/>
            <person name="Tsang A."/>
            <person name="Wiebenga A."/>
            <person name="Young D."/>
            <person name="Pisabarro A."/>
            <person name="Eastwood D.C."/>
            <person name="Martin F."/>
            <person name="Cullen D."/>
            <person name="Grigoriev I.V."/>
            <person name="Hibbett D.S."/>
        </authorList>
    </citation>
    <scope>NUCLEOTIDE SEQUENCE [LARGE SCALE GENOMIC DNA]</scope>
    <source>
        <strain evidence="2">RWD-64-598 SS2</strain>
    </source>
</reference>
<evidence type="ECO:0000313" key="2">
    <source>
        <dbReference type="Proteomes" id="UP000053558"/>
    </source>
</evidence>
<gene>
    <name evidence="1" type="ORF">CONPUDRAFT_148691</name>
</gene>
<comment type="caution">
    <text evidence="1">The sequence shown here is derived from an EMBL/GenBank/DDBJ whole genome shotgun (WGS) entry which is preliminary data.</text>
</comment>
<dbReference type="AlphaFoldDB" id="A0A5M3N5R8"/>
<protein>
    <submittedName>
        <fullName evidence="1">Uncharacterized protein</fullName>
    </submittedName>
</protein>
<sequence>MSSLATRSIIDYNIDLTDLVTNQQLREAVQYDSIAEGNDVATGPEDLSLEDMATGSPARRPDCFEVIGTDVNLMLPDRPMDLQFSVSDRVPIVFDAQPAELQEYWAKLNDFVQTNDVSVPPQPPIGFEHKGKTYILQSSSNVRQSTEDVLQIGDIVDGVSVFSENTLDLESHQNSTTCKVVCQSTSDEAWNQFLANCDRLSASVPKHGSNDDDESK</sequence>
<name>A0A5M3N5R8_CONPW</name>
<accession>A0A5M3N5R8</accession>
<dbReference type="RefSeq" id="XP_007763369.1">
    <property type="nucleotide sequence ID" value="XM_007765179.1"/>
</dbReference>
<dbReference type="GeneID" id="19202527"/>
<keyword evidence="2" id="KW-1185">Reference proteome</keyword>
<dbReference type="KEGG" id="cput:CONPUDRAFT_148691"/>
<dbReference type="Proteomes" id="UP000053558">
    <property type="component" value="Unassembled WGS sequence"/>
</dbReference>
<dbReference type="OrthoDB" id="3362817at2759"/>
<evidence type="ECO:0000313" key="1">
    <source>
        <dbReference type="EMBL" id="EIW86617.1"/>
    </source>
</evidence>
<dbReference type="EMBL" id="JH711573">
    <property type="protein sequence ID" value="EIW86617.1"/>
    <property type="molecule type" value="Genomic_DNA"/>
</dbReference>